<proteinExistence type="predicted"/>
<feature type="region of interest" description="Disordered" evidence="4">
    <location>
        <begin position="1"/>
        <end position="53"/>
    </location>
</feature>
<evidence type="ECO:0000313" key="7">
    <source>
        <dbReference type="Proteomes" id="UP001153069"/>
    </source>
</evidence>
<dbReference type="Gene3D" id="3.80.10.10">
    <property type="entry name" value="Ribonuclease Inhibitor"/>
    <property type="match status" value="3"/>
</dbReference>
<keyword evidence="7" id="KW-1185">Reference proteome</keyword>
<dbReference type="SUPFAM" id="SSF52058">
    <property type="entry name" value="L domain-like"/>
    <property type="match status" value="2"/>
</dbReference>
<accession>A0A9N8HJ27</accession>
<dbReference type="OrthoDB" id="551217at2759"/>
<dbReference type="EMBL" id="CAICTM010000531">
    <property type="protein sequence ID" value="CAB9512353.1"/>
    <property type="molecule type" value="Genomic_DNA"/>
</dbReference>
<evidence type="ECO:0000256" key="4">
    <source>
        <dbReference type="SAM" id="MobiDB-lite"/>
    </source>
</evidence>
<evidence type="ECO:0000256" key="3">
    <source>
        <dbReference type="ARBA" id="ARBA00023136"/>
    </source>
</evidence>
<keyword evidence="1" id="KW-0433">Leucine-rich repeat</keyword>
<dbReference type="Proteomes" id="UP001153069">
    <property type="component" value="Unassembled WGS sequence"/>
</dbReference>
<dbReference type="InterPro" id="IPR053038">
    <property type="entry name" value="RLP_Defense"/>
</dbReference>
<name>A0A9N8HJ27_9STRA</name>
<keyword evidence="3 5" id="KW-0472">Membrane</keyword>
<protein>
    <submittedName>
        <fullName evidence="6">Leucine rich repeat N-terminal domain</fullName>
    </submittedName>
</protein>
<dbReference type="PANTHER" id="PTHR48064:SF6">
    <property type="entry name" value="RECEPTOR-LIKE PROTEIN KINASE 2"/>
    <property type="match status" value="1"/>
</dbReference>
<reference evidence="6" key="1">
    <citation type="submission" date="2020-06" db="EMBL/GenBank/DDBJ databases">
        <authorList>
            <consortium name="Plant Systems Biology data submission"/>
        </authorList>
    </citation>
    <scope>NUCLEOTIDE SEQUENCE</scope>
    <source>
        <strain evidence="6">D6</strain>
    </source>
</reference>
<dbReference type="AlphaFoldDB" id="A0A9N8HJ27"/>
<organism evidence="6 7">
    <name type="scientific">Seminavis robusta</name>
    <dbReference type="NCBI Taxonomy" id="568900"/>
    <lineage>
        <taxon>Eukaryota</taxon>
        <taxon>Sar</taxon>
        <taxon>Stramenopiles</taxon>
        <taxon>Ochrophyta</taxon>
        <taxon>Bacillariophyta</taxon>
        <taxon>Bacillariophyceae</taxon>
        <taxon>Bacillariophycidae</taxon>
        <taxon>Naviculales</taxon>
        <taxon>Naviculaceae</taxon>
        <taxon>Seminavis</taxon>
    </lineage>
</organism>
<dbReference type="InterPro" id="IPR032675">
    <property type="entry name" value="LRR_dom_sf"/>
</dbReference>
<dbReference type="PANTHER" id="PTHR48064">
    <property type="entry name" value="OS01G0750400 PROTEIN"/>
    <property type="match status" value="1"/>
</dbReference>
<evidence type="ECO:0000256" key="2">
    <source>
        <dbReference type="ARBA" id="ARBA00022737"/>
    </source>
</evidence>
<evidence type="ECO:0000313" key="6">
    <source>
        <dbReference type="EMBL" id="CAB9512353.1"/>
    </source>
</evidence>
<keyword evidence="2" id="KW-0677">Repeat</keyword>
<dbReference type="FunFam" id="3.80.10.10:FF:000095">
    <property type="entry name" value="LRR receptor-like serine/threonine-protein kinase GSO1"/>
    <property type="match status" value="1"/>
</dbReference>
<keyword evidence="5" id="KW-0812">Transmembrane</keyword>
<feature type="transmembrane region" description="Helical" evidence="5">
    <location>
        <begin position="64"/>
        <end position="86"/>
    </location>
</feature>
<evidence type="ECO:0000256" key="1">
    <source>
        <dbReference type="ARBA" id="ARBA00022614"/>
    </source>
</evidence>
<comment type="caution">
    <text evidence="6">The sequence shown here is derived from an EMBL/GenBank/DDBJ whole genome shotgun (WGS) entry which is preliminary data.</text>
</comment>
<sequence>MTSPEDEAVPEPQGHEVEQDPENSGLAVAAPVTVGDVESAHPVSPEQEEIDRAREAKKRKETNFMIAIGTLVAIAFIVMLVIIFIVKGENDDSPPPTDGNITAGNTSIPLSPEEVLTGLLPDDTLPNLEFEYTPQAKAFKWVAEDPNFDSYSDKRLQQRFALATFYYSSNGDGDGWGNKTNWLNVSVHQCNWDFIMPNNLQYHANHGNRYDEYKYIDGPCVPKNASMVGNYSTAMDVAYHDDFLYLALVGQELDGSIPPEIAMLTSLKMIQFDSTTMEGPIPTILANLTGLRELYIYDTFTGTIPTELAQLSELRTLNIGGATEIWGTLPSEFGLLSILKVLKIAETNISGTIPMEYTHLSPWIFRIFRNSLTGTIHTEFGLFSDVEWFFIERNDLTGSVPSELGLMSRMQIIYAYEMSLSGTIPTELGLLSSIAQIYLQTNSLTGTIPTELGIPTENFWRLAVSRNLLTGTVPSELRLLTKCANLATQANLLTSTIPTEVAALPAMEYFSNSDNLYSGIFPMELFFNGSKMVRFWFENNEISGTIPTEIGYWTSLWNFRLDGNWITGTIPSEVGTLVSKLEYFNAGSNQLFGEIPTEIGNLLKLKEFSVGDNGLTGTLPKELGFLVTNGTLKHLNVSNNDGLFGTIGSEVCALTADPVLSNVLDFTCGDLCGCDCPCDNASSLVLYGQNCTVLAEMKSWSSNGV</sequence>
<evidence type="ECO:0000256" key="5">
    <source>
        <dbReference type="SAM" id="Phobius"/>
    </source>
</evidence>
<gene>
    <name evidence="6" type="ORF">SEMRO_532_G161380.1</name>
</gene>
<keyword evidence="5" id="KW-1133">Transmembrane helix</keyword>